<dbReference type="OrthoDB" id="6226613at2"/>
<proteinExistence type="predicted"/>
<protein>
    <submittedName>
        <fullName evidence="1">Uncharacterized protein</fullName>
    </submittedName>
</protein>
<dbReference type="RefSeq" id="WP_146790130.1">
    <property type="nucleotide sequence ID" value="NZ_VOLT01000010.1"/>
</dbReference>
<dbReference type="EMBL" id="VOLT01000010">
    <property type="protein sequence ID" value="TWX65525.1"/>
    <property type="molecule type" value="Genomic_DNA"/>
</dbReference>
<reference evidence="1 2" key="1">
    <citation type="submission" date="2019-07" db="EMBL/GenBank/DDBJ databases">
        <title>Genomes of sea-ice associated Colwellia species.</title>
        <authorList>
            <person name="Bowman J.P."/>
        </authorList>
    </citation>
    <scope>NUCLEOTIDE SEQUENCE [LARGE SCALE GENOMIC DNA]</scope>
    <source>
        <strain evidence="1 2">ACAM 459</strain>
    </source>
</reference>
<keyword evidence="2" id="KW-1185">Reference proteome</keyword>
<evidence type="ECO:0000313" key="2">
    <source>
        <dbReference type="Proteomes" id="UP000321822"/>
    </source>
</evidence>
<name>A0A5C6Q8Z8_9GAMM</name>
<gene>
    <name evidence="1" type="ORF">ESZ36_17110</name>
</gene>
<evidence type="ECO:0000313" key="1">
    <source>
        <dbReference type="EMBL" id="TWX65525.1"/>
    </source>
</evidence>
<dbReference type="AlphaFoldDB" id="A0A5C6Q8Z8"/>
<dbReference type="Proteomes" id="UP000321822">
    <property type="component" value="Unassembled WGS sequence"/>
</dbReference>
<accession>A0A5C6Q8Z8</accession>
<organism evidence="1 2">
    <name type="scientific">Colwellia demingiae</name>
    <dbReference type="NCBI Taxonomy" id="89401"/>
    <lineage>
        <taxon>Bacteria</taxon>
        <taxon>Pseudomonadati</taxon>
        <taxon>Pseudomonadota</taxon>
        <taxon>Gammaproteobacteria</taxon>
        <taxon>Alteromonadales</taxon>
        <taxon>Colwelliaceae</taxon>
        <taxon>Colwellia</taxon>
    </lineage>
</organism>
<comment type="caution">
    <text evidence="1">The sequence shown here is derived from an EMBL/GenBank/DDBJ whole genome shotgun (WGS) entry which is preliminary data.</text>
</comment>
<sequence>MSTKPNQPKAPKVWIENGDKLLKLVEVGYESGNVSEGKLKKLKQLLKKLKVLSKETKISLSKVSVKSIKRLEEQGQLPLGESLIHELNELRFGSIGKYWKKFGNQVSGSKYTHNFYPLKLNIEQRKSLETACLFYLNQYEKHICKAYRYEHGQELQVEEIKKWLISDDLTSRGREKHKFDSQLAYILQYAMENEIAAKEMSVERKTKREHKK</sequence>